<sequence length="68" mass="7883">MPVYFLHVVGLFFAPPCLLLNYKLLNNGLHLFPEVKQEISQITYLLSKMVTPNELSHNLQRLTIETNK</sequence>
<reference evidence="1 2" key="1">
    <citation type="submission" date="2020-08" db="EMBL/GenBank/DDBJ databases">
        <title>Genomic Encyclopedia of Type Strains, Phase IV (KMG-IV): sequencing the most valuable type-strain genomes for metagenomic binning, comparative biology and taxonomic classification.</title>
        <authorList>
            <person name="Goeker M."/>
        </authorList>
    </citation>
    <scope>NUCLEOTIDE SEQUENCE [LARGE SCALE GENOMIC DNA]</scope>
    <source>
        <strain evidence="1 2">DSM 102983</strain>
    </source>
</reference>
<protein>
    <submittedName>
        <fullName evidence="1">Uncharacterized protein</fullName>
    </submittedName>
</protein>
<dbReference type="Proteomes" id="UP000533637">
    <property type="component" value="Unassembled WGS sequence"/>
</dbReference>
<organism evidence="1 2">
    <name type="scientific">Parabacteroides faecis</name>
    <dbReference type="NCBI Taxonomy" id="1217282"/>
    <lineage>
        <taxon>Bacteria</taxon>
        <taxon>Pseudomonadati</taxon>
        <taxon>Bacteroidota</taxon>
        <taxon>Bacteroidia</taxon>
        <taxon>Bacteroidales</taxon>
        <taxon>Tannerellaceae</taxon>
        <taxon>Parabacteroides</taxon>
    </lineage>
</organism>
<accession>A0ABR6KNP6</accession>
<gene>
    <name evidence="1" type="ORF">GGQ57_003049</name>
</gene>
<evidence type="ECO:0000313" key="2">
    <source>
        <dbReference type="Proteomes" id="UP000533637"/>
    </source>
</evidence>
<keyword evidence="2" id="KW-1185">Reference proteome</keyword>
<proteinExistence type="predicted"/>
<dbReference type="EMBL" id="JACHOC010000006">
    <property type="protein sequence ID" value="MBB4623137.1"/>
    <property type="molecule type" value="Genomic_DNA"/>
</dbReference>
<comment type="caution">
    <text evidence="1">The sequence shown here is derived from an EMBL/GenBank/DDBJ whole genome shotgun (WGS) entry which is preliminary data.</text>
</comment>
<evidence type="ECO:0000313" key="1">
    <source>
        <dbReference type="EMBL" id="MBB4623137.1"/>
    </source>
</evidence>
<name>A0ABR6KNP6_9BACT</name>